<proteinExistence type="predicted"/>
<reference evidence="2 3" key="1">
    <citation type="journal article" date="2018" name="Nat. Ecol. Evol.">
        <title>Genomic signatures of mitonuclear coevolution across populations of Tigriopus californicus.</title>
        <authorList>
            <person name="Barreto F.S."/>
            <person name="Watson E.T."/>
            <person name="Lima T.G."/>
            <person name="Willett C.S."/>
            <person name="Edmands S."/>
            <person name="Li W."/>
            <person name="Burton R.S."/>
        </authorList>
    </citation>
    <scope>NUCLEOTIDE SEQUENCE [LARGE SCALE GENOMIC DNA]</scope>
    <source>
        <strain evidence="2 3">San Diego</strain>
    </source>
</reference>
<name>A0A553PST4_TIGCA</name>
<keyword evidence="3" id="KW-1185">Reference proteome</keyword>
<feature type="region of interest" description="Disordered" evidence="1">
    <location>
        <begin position="764"/>
        <end position="787"/>
    </location>
</feature>
<evidence type="ECO:0000313" key="3">
    <source>
        <dbReference type="Proteomes" id="UP000318571"/>
    </source>
</evidence>
<feature type="region of interest" description="Disordered" evidence="1">
    <location>
        <begin position="575"/>
        <end position="621"/>
    </location>
</feature>
<gene>
    <name evidence="2" type="ORF">TCAL_09939</name>
</gene>
<feature type="region of interest" description="Disordered" evidence="1">
    <location>
        <begin position="693"/>
        <end position="730"/>
    </location>
</feature>
<sequence length="787" mass="89383">MDLPEEKERESPPSEHINNPEGPSVQQLFGLSRLNFNGSPLLGPWVGQYNANTRQPSLEDISLRLRISKEQEQRQQLFHLFNFHQQQLQLQQRQQLHLQQQQQQLQPQNLKVNLKSSPIKANKAVHAKAPSQPRRTVADPYEHQRQNANFTSPKVKTVMDLPNSSDVLKIGLPESSRSHLFRHASEITRETKGGYLQGRLYIPETNRPAYMRLSLVPADVAVDMNPFHLHPNLLHINMRTNKKKRNIQVGELPDDVDWCFIFKIEHGDVLRICPPQNPKCKKPRFHLNPHNEAVSDTPESLNLEDAFRRSAKASLQRSILNTTSGGSDPLNLGRLILPREHITTRVASVKDNYIEMGNTGLMLNIITPLQKFSKGGTNLSEDRIKLQQVRLLIELFSVDDFQFITSAFSEVITNSKSKECGPLQLHDVNPAISCCECETKVFMLSFFKLVSGARANFILYDPIRHTVCYDGYDNLFKRIEQPPAKDCQVFNQCVVTCKVPKQDQGVIEAIKKAGLQLRLTAFRPSDRKMSNTSFEFKYLKHGHYEEGEEPILDTCKGVCKHFDQHKEVSKELPIAKPGVIRRHPTNQLVPEEVLNKSNESRGDDEEEDPNGSPINDSYPSMCSIPTILQQHTTQEMIERGGIFKPQLPKKRPYLPPNLHADTPSLVHVNGIMDMKVNQEDIMMASTSKKMKMMSASPESPITIKEENDADDEDYDAPTRASAAEDPPKFSPMRFSEATLLALPREERVESALPSLAKTVLLEQRRNGCENRLVPRSLAKKSIDDNKQ</sequence>
<evidence type="ECO:0000256" key="1">
    <source>
        <dbReference type="SAM" id="MobiDB-lite"/>
    </source>
</evidence>
<accession>A0A553PST4</accession>
<feature type="compositionally biased region" description="Basic and acidic residues" evidence="1">
    <location>
        <begin position="1"/>
        <end position="13"/>
    </location>
</feature>
<comment type="caution">
    <text evidence="2">The sequence shown here is derived from an EMBL/GenBank/DDBJ whole genome shotgun (WGS) entry which is preliminary data.</text>
</comment>
<feature type="region of interest" description="Disordered" evidence="1">
    <location>
        <begin position="1"/>
        <end position="25"/>
    </location>
</feature>
<dbReference type="Proteomes" id="UP000318571">
    <property type="component" value="Chromosome 12"/>
</dbReference>
<dbReference type="AlphaFoldDB" id="A0A553PST4"/>
<dbReference type="EMBL" id="VCGU01000001">
    <property type="protein sequence ID" value="TRY80748.1"/>
    <property type="molecule type" value="Genomic_DNA"/>
</dbReference>
<protein>
    <submittedName>
        <fullName evidence="2">Uncharacterized protein</fullName>
    </submittedName>
</protein>
<organism evidence="2 3">
    <name type="scientific">Tigriopus californicus</name>
    <name type="common">Marine copepod</name>
    <dbReference type="NCBI Taxonomy" id="6832"/>
    <lineage>
        <taxon>Eukaryota</taxon>
        <taxon>Metazoa</taxon>
        <taxon>Ecdysozoa</taxon>
        <taxon>Arthropoda</taxon>
        <taxon>Crustacea</taxon>
        <taxon>Multicrustacea</taxon>
        <taxon>Hexanauplia</taxon>
        <taxon>Copepoda</taxon>
        <taxon>Harpacticoida</taxon>
        <taxon>Harpacticidae</taxon>
        <taxon>Tigriopus</taxon>
    </lineage>
</organism>
<evidence type="ECO:0000313" key="2">
    <source>
        <dbReference type="EMBL" id="TRY80748.1"/>
    </source>
</evidence>